<name>D7A583_ANCN5</name>
<protein>
    <submittedName>
        <fullName evidence="5">Transcriptional regulator, AraC family</fullName>
    </submittedName>
</protein>
<dbReference type="Proteomes" id="UP000006633">
    <property type="component" value="Chromosome"/>
</dbReference>
<evidence type="ECO:0000313" key="5">
    <source>
        <dbReference type="EMBL" id="ADH89971.1"/>
    </source>
</evidence>
<dbReference type="STRING" id="639283.Snov_2682"/>
<evidence type="ECO:0000256" key="1">
    <source>
        <dbReference type="ARBA" id="ARBA00023015"/>
    </source>
</evidence>
<sequence length="286" mass="31904">MEQVLDTPPALTEQTLKGGTRLTRRWSHGELHAALPPLDTHVVMTYYGTAQKALWRQGKQRVESRTRRGSITLIPEGQDGRWDVDGPIEVSHVYLPGWRLESAAEAMSLRGSIELVGRNCFDDPTSAQILEILSKEAETGDTSATLFVEQAVDLLCTQLLRSHSSHAAMTATTPRRGLADWQIKRVNDYMVEFMDREIGLDELAGLVQLSRFHFCASFKLATGMTPHEWLTAIRMRRACELLSQTDWPIINIALEVGYATPSAFSASFRKTTNATPSAYRRSSVAV</sequence>
<organism evidence="5 6">
    <name type="scientific">Ancylobacter novellus (strain ATCC 8093 / DSM 506 / JCM 20403 / CCM 1077 / IAM 12100 / NBRC 12443 / NCIMB 10456)</name>
    <name type="common">Starkeya novella</name>
    <dbReference type="NCBI Taxonomy" id="639283"/>
    <lineage>
        <taxon>Bacteria</taxon>
        <taxon>Pseudomonadati</taxon>
        <taxon>Pseudomonadota</taxon>
        <taxon>Alphaproteobacteria</taxon>
        <taxon>Hyphomicrobiales</taxon>
        <taxon>Xanthobacteraceae</taxon>
        <taxon>Ancylobacter</taxon>
    </lineage>
</organism>
<gene>
    <name evidence="5" type="ordered locus">Snov_2682</name>
</gene>
<evidence type="ECO:0000259" key="4">
    <source>
        <dbReference type="PROSITE" id="PS01124"/>
    </source>
</evidence>
<dbReference type="InterPro" id="IPR050204">
    <property type="entry name" value="AraC_XylS_family_regulators"/>
</dbReference>
<keyword evidence="1" id="KW-0805">Transcription regulation</keyword>
<dbReference type="GO" id="GO:0043565">
    <property type="term" value="F:sequence-specific DNA binding"/>
    <property type="evidence" value="ECO:0007669"/>
    <property type="project" value="InterPro"/>
</dbReference>
<dbReference type="OrthoDB" id="9793400at2"/>
<dbReference type="EMBL" id="CP002026">
    <property type="protein sequence ID" value="ADH89971.1"/>
    <property type="molecule type" value="Genomic_DNA"/>
</dbReference>
<keyword evidence="3" id="KW-0804">Transcription</keyword>
<evidence type="ECO:0000256" key="2">
    <source>
        <dbReference type="ARBA" id="ARBA00023125"/>
    </source>
</evidence>
<dbReference type="PROSITE" id="PS01124">
    <property type="entry name" value="HTH_ARAC_FAMILY_2"/>
    <property type="match status" value="1"/>
</dbReference>
<dbReference type="PANTHER" id="PTHR46796">
    <property type="entry name" value="HTH-TYPE TRANSCRIPTIONAL ACTIVATOR RHAS-RELATED"/>
    <property type="match status" value="1"/>
</dbReference>
<dbReference type="InterPro" id="IPR020449">
    <property type="entry name" value="Tscrpt_reg_AraC-type_HTH"/>
</dbReference>
<dbReference type="GO" id="GO:0003700">
    <property type="term" value="F:DNA-binding transcription factor activity"/>
    <property type="evidence" value="ECO:0007669"/>
    <property type="project" value="InterPro"/>
</dbReference>
<dbReference type="SMART" id="SM00342">
    <property type="entry name" value="HTH_ARAC"/>
    <property type="match status" value="1"/>
</dbReference>
<dbReference type="KEGG" id="sno:Snov_2682"/>
<dbReference type="HOGENOM" id="CLU_000445_88_4_5"/>
<dbReference type="SUPFAM" id="SSF46689">
    <property type="entry name" value="Homeodomain-like"/>
    <property type="match status" value="2"/>
</dbReference>
<dbReference type="Pfam" id="PF12833">
    <property type="entry name" value="HTH_18"/>
    <property type="match status" value="1"/>
</dbReference>
<dbReference type="InterPro" id="IPR009057">
    <property type="entry name" value="Homeodomain-like_sf"/>
</dbReference>
<dbReference type="InterPro" id="IPR018062">
    <property type="entry name" value="HTH_AraC-typ_CS"/>
</dbReference>
<dbReference type="PANTHER" id="PTHR46796:SF14">
    <property type="entry name" value="TRANSCRIPTIONAL REGULATORY PROTEIN"/>
    <property type="match status" value="1"/>
</dbReference>
<evidence type="ECO:0000313" key="6">
    <source>
        <dbReference type="Proteomes" id="UP000006633"/>
    </source>
</evidence>
<dbReference type="AlphaFoldDB" id="D7A583"/>
<evidence type="ECO:0000256" key="3">
    <source>
        <dbReference type="ARBA" id="ARBA00023163"/>
    </source>
</evidence>
<dbReference type="PROSITE" id="PS00041">
    <property type="entry name" value="HTH_ARAC_FAMILY_1"/>
    <property type="match status" value="1"/>
</dbReference>
<dbReference type="InterPro" id="IPR018060">
    <property type="entry name" value="HTH_AraC"/>
</dbReference>
<proteinExistence type="predicted"/>
<feature type="domain" description="HTH araC/xylS-type" evidence="4">
    <location>
        <begin position="184"/>
        <end position="282"/>
    </location>
</feature>
<dbReference type="eggNOG" id="COG2207">
    <property type="taxonomic scope" value="Bacteria"/>
</dbReference>
<accession>D7A583</accession>
<keyword evidence="6" id="KW-1185">Reference proteome</keyword>
<dbReference type="Gene3D" id="1.10.10.60">
    <property type="entry name" value="Homeodomain-like"/>
    <property type="match status" value="2"/>
</dbReference>
<keyword evidence="2" id="KW-0238">DNA-binding</keyword>
<dbReference type="PRINTS" id="PR00032">
    <property type="entry name" value="HTHARAC"/>
</dbReference>
<reference evidence="5 6" key="1">
    <citation type="journal article" date="2012" name="Stand. Genomic Sci.">
        <title>Complete genome sequence of the facultatively chemolithoautotrophic and methylotrophic alpha Proteobacterium Starkeya novella type strain (ATCC 8093(T)).</title>
        <authorList>
            <person name="Kappler U."/>
            <person name="Davenport K."/>
            <person name="Beatson S."/>
            <person name="Lucas S."/>
            <person name="Lapidus A."/>
            <person name="Copeland A."/>
            <person name="Berry K.W."/>
            <person name="Glavina Del Rio T."/>
            <person name="Hammon N."/>
            <person name="Dalin E."/>
            <person name="Tice H."/>
            <person name="Pitluck S."/>
            <person name="Richardson P."/>
            <person name="Bruce D."/>
            <person name="Goodwin L.A."/>
            <person name="Han C."/>
            <person name="Tapia R."/>
            <person name="Detter J.C."/>
            <person name="Chang Y.J."/>
            <person name="Jeffries C.D."/>
            <person name="Land M."/>
            <person name="Hauser L."/>
            <person name="Kyrpides N.C."/>
            <person name="Goker M."/>
            <person name="Ivanova N."/>
            <person name="Klenk H.P."/>
            <person name="Woyke T."/>
        </authorList>
    </citation>
    <scope>NUCLEOTIDE SEQUENCE [LARGE SCALE GENOMIC DNA]</scope>
    <source>
        <strain evidence="6">ATCC 8093 / DSM 506 / JCM 20403 / CCM 1077 / IAM 12100 / NBRC 12443 / NCIMB 10456</strain>
    </source>
</reference>